<dbReference type="KEGG" id="kng:KNAG_0C05700"/>
<evidence type="ECO:0000313" key="2">
    <source>
        <dbReference type="EMBL" id="CCK69668.1"/>
    </source>
</evidence>
<dbReference type="HOGENOM" id="CLU_1026978_0_0_1"/>
<dbReference type="GeneID" id="34525348"/>
<proteinExistence type="predicted"/>
<organism evidence="2 3">
    <name type="scientific">Huiozyma naganishii (strain ATCC MYA-139 / BCRC 22969 / CBS 8797 / KCTC 17520 / NBRC 10181 / NCYC 3082 / Yp74L-3)</name>
    <name type="common">Yeast</name>
    <name type="synonym">Kazachstania naganishii</name>
    <dbReference type="NCBI Taxonomy" id="1071383"/>
    <lineage>
        <taxon>Eukaryota</taxon>
        <taxon>Fungi</taxon>
        <taxon>Dikarya</taxon>
        <taxon>Ascomycota</taxon>
        <taxon>Saccharomycotina</taxon>
        <taxon>Saccharomycetes</taxon>
        <taxon>Saccharomycetales</taxon>
        <taxon>Saccharomycetaceae</taxon>
        <taxon>Huiozyma</taxon>
    </lineage>
</organism>
<dbReference type="EMBL" id="HE978316">
    <property type="protein sequence ID" value="CCK69668.1"/>
    <property type="molecule type" value="Genomic_DNA"/>
</dbReference>
<reference evidence="3" key="2">
    <citation type="submission" date="2012-08" db="EMBL/GenBank/DDBJ databases">
        <title>Genome sequence of Kazachstania naganishii.</title>
        <authorList>
            <person name="Gordon J.L."/>
            <person name="Armisen D."/>
            <person name="Proux-Wera E."/>
            <person name="OhEigeartaigh S.S."/>
            <person name="Byrne K.P."/>
            <person name="Wolfe K.H."/>
        </authorList>
    </citation>
    <scope>NUCLEOTIDE SEQUENCE [LARGE SCALE GENOMIC DNA]</scope>
    <source>
        <strain evidence="3">ATCC MYA-139 / BCRC 22969 / CBS 8797 / CCRC 22969 / KCTC 17520 / NBRC 10181 / NCYC 3082</strain>
    </source>
</reference>
<reference evidence="2 3" key="1">
    <citation type="journal article" date="2011" name="Proc. Natl. Acad. Sci. U.S.A.">
        <title>Evolutionary erosion of yeast sex chromosomes by mating-type switching accidents.</title>
        <authorList>
            <person name="Gordon J.L."/>
            <person name="Armisen D."/>
            <person name="Proux-Wera E."/>
            <person name="Oheigeartaigh S.S."/>
            <person name="Byrne K.P."/>
            <person name="Wolfe K.H."/>
        </authorList>
    </citation>
    <scope>NUCLEOTIDE SEQUENCE [LARGE SCALE GENOMIC DNA]</scope>
    <source>
        <strain evidence="3">ATCC MYA-139 / BCRC 22969 / CBS 8797 / CCRC 22969 / KCTC 17520 / NBRC 10181 / NCYC 3082</strain>
    </source>
</reference>
<keyword evidence="3" id="KW-1185">Reference proteome</keyword>
<protein>
    <submittedName>
        <fullName evidence="2">Uncharacterized protein</fullName>
    </submittedName>
</protein>
<evidence type="ECO:0000256" key="1">
    <source>
        <dbReference type="SAM" id="MobiDB-lite"/>
    </source>
</evidence>
<feature type="compositionally biased region" description="Polar residues" evidence="1">
    <location>
        <begin position="132"/>
        <end position="141"/>
    </location>
</feature>
<evidence type="ECO:0000313" key="3">
    <source>
        <dbReference type="Proteomes" id="UP000006310"/>
    </source>
</evidence>
<name>J7RJH3_HUIN7</name>
<dbReference type="RefSeq" id="XP_022463914.1">
    <property type="nucleotide sequence ID" value="XM_022607304.1"/>
</dbReference>
<gene>
    <name evidence="2" type="primary">KNAG0C05700</name>
    <name evidence="2" type="ordered locus">KNAG_0C05700</name>
</gene>
<sequence>MSCFNINVSLSKTERSFLPPSSSRIVPRTLASRAHPLSPSLLRSRDSHTCNFRRGLPLLLFPRLLLEESSSHSAVVVGSRSGHGSIQSRHTAVCPLPGLSVGGTKGQRTYCLRSDLRMTQGTAHRPKKTRSGKMSWTSPERTNLELGRGGWGGARAGNVCVDLPWSAPSHRSHLLQVCLAETGPCNSQIIEQRAEGSVPEGVPFHNVAGATDGREACCCTVARLNGRHRRGNTRGVIGVRRRTQLRVNCLITRYLVEKEKRLKVYVIPIEI</sequence>
<accession>J7RJH3</accession>
<feature type="region of interest" description="Disordered" evidence="1">
    <location>
        <begin position="119"/>
        <end position="148"/>
    </location>
</feature>
<dbReference type="AlphaFoldDB" id="J7RJH3"/>
<dbReference type="Proteomes" id="UP000006310">
    <property type="component" value="Chromosome 3"/>
</dbReference>